<keyword evidence="3" id="KW-1185">Reference proteome</keyword>
<dbReference type="RefSeq" id="WP_053231437.1">
    <property type="nucleotide sequence ID" value="NZ_CP011125.1"/>
</dbReference>
<accession>A0A0F6W032</accession>
<proteinExistence type="predicted"/>
<dbReference type="InterPro" id="IPR014729">
    <property type="entry name" value="Rossmann-like_a/b/a_fold"/>
</dbReference>
<organism evidence="2 3">
    <name type="scientific">Sandaracinus amylolyticus</name>
    <dbReference type="NCBI Taxonomy" id="927083"/>
    <lineage>
        <taxon>Bacteria</taxon>
        <taxon>Pseudomonadati</taxon>
        <taxon>Myxococcota</taxon>
        <taxon>Polyangia</taxon>
        <taxon>Polyangiales</taxon>
        <taxon>Sandaracinaceae</taxon>
        <taxon>Sandaracinus</taxon>
    </lineage>
</organism>
<dbReference type="Gene3D" id="3.40.50.620">
    <property type="entry name" value="HUPs"/>
    <property type="match status" value="1"/>
</dbReference>
<evidence type="ECO:0000259" key="1">
    <source>
        <dbReference type="Pfam" id="PF00582"/>
    </source>
</evidence>
<reference evidence="2 3" key="1">
    <citation type="submission" date="2015-03" db="EMBL/GenBank/DDBJ databases">
        <title>Genome assembly of Sandaracinus amylolyticus DSM 53668.</title>
        <authorList>
            <person name="Sharma G."/>
            <person name="Subramanian S."/>
        </authorList>
    </citation>
    <scope>NUCLEOTIDE SEQUENCE [LARGE SCALE GENOMIC DNA]</scope>
    <source>
        <strain evidence="2 3">DSM 53668</strain>
    </source>
</reference>
<dbReference type="AlphaFoldDB" id="A0A0F6W032"/>
<sequence>MTSQSSLVVGIDFRAASARALGHALAMLRKGCASQVHVVHVLPPELARDEALLHAVPEAIADVVAQMGARAPSRPTWAHVRAGRVRPELRRLAFDLGADTIVLGARPQPRVARGVSAQVVDDPYAPFSVLVAGDHLELDARGLVARRCVACEAIRRTPDVTWPWCVDHRPLGAGLPRRLDAPDASDGLGRVVH</sequence>
<dbReference type="Pfam" id="PF00582">
    <property type="entry name" value="Usp"/>
    <property type="match status" value="1"/>
</dbReference>
<dbReference type="InterPro" id="IPR006016">
    <property type="entry name" value="UspA"/>
</dbReference>
<gene>
    <name evidence="2" type="ORF">DB32_001192</name>
</gene>
<protein>
    <recommendedName>
        <fullName evidence="1">UspA domain-containing protein</fullName>
    </recommendedName>
</protein>
<dbReference type="SUPFAM" id="SSF52402">
    <property type="entry name" value="Adenine nucleotide alpha hydrolases-like"/>
    <property type="match status" value="1"/>
</dbReference>
<dbReference type="KEGG" id="samy:DB32_001192"/>
<dbReference type="EMBL" id="CP011125">
    <property type="protein sequence ID" value="AKF04043.1"/>
    <property type="molecule type" value="Genomic_DNA"/>
</dbReference>
<dbReference type="STRING" id="927083.DB32_001192"/>
<evidence type="ECO:0000313" key="2">
    <source>
        <dbReference type="EMBL" id="AKF04043.1"/>
    </source>
</evidence>
<feature type="domain" description="UspA" evidence="1">
    <location>
        <begin position="7"/>
        <end position="116"/>
    </location>
</feature>
<dbReference type="CDD" id="cd00293">
    <property type="entry name" value="USP-like"/>
    <property type="match status" value="1"/>
</dbReference>
<name>A0A0F6W032_9BACT</name>
<dbReference type="Proteomes" id="UP000034883">
    <property type="component" value="Chromosome"/>
</dbReference>
<evidence type="ECO:0000313" key="3">
    <source>
        <dbReference type="Proteomes" id="UP000034883"/>
    </source>
</evidence>